<dbReference type="RefSeq" id="XP_008183479.1">
    <property type="nucleotide sequence ID" value="XM_008185257.3"/>
</dbReference>
<evidence type="ECO:0000256" key="8">
    <source>
        <dbReference type="ARBA" id="ARBA00022989"/>
    </source>
</evidence>
<dbReference type="OrthoDB" id="10038994at2759"/>
<feature type="domain" description="Galactosyltransferase N-terminal" evidence="13">
    <location>
        <begin position="86"/>
        <end position="228"/>
    </location>
</feature>
<dbReference type="CDD" id="cd00899">
    <property type="entry name" value="b4GalT"/>
    <property type="match status" value="1"/>
</dbReference>
<keyword evidence="8 11" id="KW-1133">Transmembrane helix</keyword>
<sequence length="364" mass="42345">MYILTLPRVKILFGFGIACLLVQLLFISYYNEIRLFYNNLCNNIVKHDVPSTHPEPKHHPKLSSILDIIDEKIQTNETKVIHLTLCPQIPPVPNENVSVLVPDRDKLEEVAQQLSCLRLLEGGHQKPLDCQARYKIAIIVPYRNRLSNLCTLLLNLHPFLTKQQLDYTIFVVEQFNKTLIVQDDGLFNRGMLMNIGFTEALKLYDFDCFFFHDVDLIPLNYKNLYSCPDQPRHMALAVDKRNFSVFRLPYFDYFGGVTAMSQTHFKLINGFSNMFWGWGAEDDDLRHRVIANKLSVTRYPLDVGRYHSCSHHYQTPNPKRLELLDSGWKRQKTDGLNSLKYQLIALKKFQVFTYLLVDLSDNLS</sequence>
<evidence type="ECO:0000256" key="4">
    <source>
        <dbReference type="ARBA" id="ARBA00022676"/>
    </source>
</evidence>
<comment type="function">
    <text evidence="11">Catalyzes the transfer of galactose onto proteins or lipids.</text>
</comment>
<keyword evidence="11" id="KW-0479">Metal-binding</keyword>
<keyword evidence="4 11" id="KW-0328">Glycosyltransferase</keyword>
<feature type="domain" description="Galactosyltransferase C-terminal" evidence="12">
    <location>
        <begin position="245"/>
        <end position="312"/>
    </location>
</feature>
<dbReference type="InterPro" id="IPR003859">
    <property type="entry name" value="Galactosyl_T"/>
</dbReference>
<evidence type="ECO:0000256" key="2">
    <source>
        <dbReference type="ARBA" id="ARBA00004922"/>
    </source>
</evidence>
<reference evidence="15" key="1">
    <citation type="submission" date="2010-06" db="EMBL/GenBank/DDBJ databases">
        <authorList>
            <person name="Jiang H."/>
            <person name="Abraham K."/>
            <person name="Ali S."/>
            <person name="Alsbrooks S.L."/>
            <person name="Anim B.N."/>
            <person name="Anosike U.S."/>
            <person name="Attaway T."/>
            <person name="Bandaranaike D.P."/>
            <person name="Battles P.K."/>
            <person name="Bell S.N."/>
            <person name="Bell A.V."/>
            <person name="Beltran B."/>
            <person name="Bickham C."/>
            <person name="Bustamante Y."/>
            <person name="Caleb T."/>
            <person name="Canada A."/>
            <person name="Cardenas V."/>
            <person name="Carter K."/>
            <person name="Chacko J."/>
            <person name="Chandrabose M.N."/>
            <person name="Chavez D."/>
            <person name="Chavez A."/>
            <person name="Chen L."/>
            <person name="Chu H.-S."/>
            <person name="Claassen K.J."/>
            <person name="Cockrell R."/>
            <person name="Collins M."/>
            <person name="Cooper J.A."/>
            <person name="Cree A."/>
            <person name="Curry S.M."/>
            <person name="Da Y."/>
            <person name="Dao M.D."/>
            <person name="Das B."/>
            <person name="Davila M.-L."/>
            <person name="Davy-Carroll L."/>
            <person name="Denson S."/>
            <person name="Dinh H."/>
            <person name="Ebong V.E."/>
            <person name="Edwards J.R."/>
            <person name="Egan A."/>
            <person name="El-Daye J."/>
            <person name="Escobedo L."/>
            <person name="Fernandez S."/>
            <person name="Fernando P.R."/>
            <person name="Flagg N."/>
            <person name="Forbes L.D."/>
            <person name="Fowler R.G."/>
            <person name="Fu Q."/>
            <person name="Gabisi R.A."/>
            <person name="Ganer J."/>
            <person name="Garbino Pronczuk A."/>
            <person name="Garcia R.M."/>
            <person name="Garner T."/>
            <person name="Garrett T.E."/>
            <person name="Gonzalez D.A."/>
            <person name="Hamid H."/>
            <person name="Hawkins E.S."/>
            <person name="Hirani K."/>
            <person name="Hogues M.E."/>
            <person name="Hollins B."/>
            <person name="Hsiao C.-H."/>
            <person name="Jabil R."/>
            <person name="James M.L."/>
            <person name="Jhangiani S.N."/>
            <person name="Johnson B."/>
            <person name="Johnson Q."/>
            <person name="Joshi V."/>
            <person name="Kalu J.B."/>
            <person name="Kam C."/>
            <person name="Kashfia A."/>
            <person name="Keebler J."/>
            <person name="Kisamo H."/>
            <person name="Kovar C.L."/>
            <person name="Lago L.A."/>
            <person name="Lai C.-Y."/>
            <person name="Laidlaw J."/>
            <person name="Lara F."/>
            <person name="Le T.-K."/>
            <person name="Lee S.L."/>
            <person name="Legall F.H."/>
            <person name="Lemon S.J."/>
            <person name="Lewis L.R."/>
            <person name="Li B."/>
            <person name="Liu Y."/>
            <person name="Liu Y.-S."/>
            <person name="Lopez J."/>
            <person name="Lozado R.J."/>
            <person name="Lu J."/>
            <person name="Madu R.C."/>
            <person name="Maheshwari M."/>
            <person name="Maheshwari R."/>
            <person name="Malloy K."/>
            <person name="Martinez E."/>
            <person name="Mathew T."/>
            <person name="Mercado I.C."/>
            <person name="Mercado C."/>
            <person name="Meyer B."/>
            <person name="Montgomery K."/>
            <person name="Morgan M.B."/>
            <person name="Munidasa M."/>
            <person name="Nazareth L.V."/>
            <person name="Nelson J."/>
            <person name="Ng B.M."/>
            <person name="Nguyen N.B."/>
            <person name="Nguyen P.Q."/>
            <person name="Nguyen T."/>
            <person name="Obregon M."/>
            <person name="Okwuonu G.O."/>
            <person name="Onwere C.G."/>
            <person name="Orozco G."/>
            <person name="Parra A."/>
            <person name="Patel S."/>
            <person name="Patil S."/>
            <person name="Perez A."/>
            <person name="Perez Y."/>
            <person name="Pham C."/>
            <person name="Primus E.L."/>
            <person name="Pu L.-L."/>
            <person name="Puazo M."/>
            <person name="Qin X."/>
            <person name="Quiroz J.B."/>
            <person name="Reese J."/>
            <person name="Richards S."/>
            <person name="Rives C.M."/>
            <person name="Robberts R."/>
            <person name="Ruiz S.J."/>
            <person name="Ruiz M.J."/>
            <person name="Santibanez J."/>
            <person name="Schneider B.W."/>
            <person name="Sisson I."/>
            <person name="Smith M."/>
            <person name="Sodergren E."/>
            <person name="Song X.-Z."/>
            <person name="Song B.B."/>
            <person name="Summersgill H."/>
            <person name="Thelus R."/>
            <person name="Thornton R.D."/>
            <person name="Trejos Z.Y."/>
            <person name="Usmani K."/>
            <person name="Vattathil S."/>
            <person name="Villasana D."/>
            <person name="Walker D.L."/>
            <person name="Wang S."/>
            <person name="Wang K."/>
            <person name="White C.S."/>
            <person name="Williams A.C."/>
            <person name="Williamson J."/>
            <person name="Wilson K."/>
            <person name="Woghiren I.O."/>
            <person name="Woodworth J.R."/>
            <person name="Worley K.C."/>
            <person name="Wright R.A."/>
            <person name="Wu W."/>
            <person name="Young L."/>
            <person name="Zhang L."/>
            <person name="Zhang J."/>
            <person name="Zhu Y."/>
            <person name="Muzny D.M."/>
            <person name="Weinstock G."/>
            <person name="Gibbs R.A."/>
        </authorList>
    </citation>
    <scope>NUCLEOTIDE SEQUENCE [LARGE SCALE GENOMIC DNA]</scope>
    <source>
        <strain evidence="15">LSR1</strain>
    </source>
</reference>
<evidence type="ECO:0000256" key="9">
    <source>
        <dbReference type="ARBA" id="ARBA00023136"/>
    </source>
</evidence>
<proteinExistence type="inferred from homology"/>
<dbReference type="Gene3D" id="3.90.550.10">
    <property type="entry name" value="Spore Coat Polysaccharide Biosynthesis Protein SpsA, Chain A"/>
    <property type="match status" value="1"/>
</dbReference>
<evidence type="ECO:0000259" key="13">
    <source>
        <dbReference type="Pfam" id="PF13733"/>
    </source>
</evidence>
<dbReference type="PANTHER" id="PTHR19300">
    <property type="entry name" value="BETA-1,4-GALACTOSYLTRANSFERASE"/>
    <property type="match status" value="1"/>
</dbReference>
<evidence type="ECO:0000256" key="1">
    <source>
        <dbReference type="ARBA" id="ARBA00004606"/>
    </source>
</evidence>
<dbReference type="GeneID" id="100165374"/>
<evidence type="ECO:0000256" key="11">
    <source>
        <dbReference type="RuleBase" id="RU368121"/>
    </source>
</evidence>
<comment type="pathway">
    <text evidence="2 11">Protein modification; protein glycosylation.</text>
</comment>
<dbReference type="GO" id="GO:0008378">
    <property type="term" value="F:galactosyltransferase activity"/>
    <property type="evidence" value="ECO:0007669"/>
    <property type="project" value="TreeGrafter"/>
</dbReference>
<dbReference type="KEGG" id="api:100165374"/>
<keyword evidence="15" id="KW-1185">Reference proteome</keyword>
<comment type="subcellular location">
    <subcellularLocation>
        <location evidence="1 11">Membrane</location>
        <topology evidence="1 11">Single-pass type II membrane protein</topology>
    </subcellularLocation>
</comment>
<evidence type="ECO:0000256" key="5">
    <source>
        <dbReference type="ARBA" id="ARBA00022679"/>
    </source>
</evidence>
<dbReference type="EC" id="2.4.1.-" evidence="11"/>
<dbReference type="PRINTS" id="PR02050">
    <property type="entry name" value="B14GALTRFASE"/>
</dbReference>
<keyword evidence="10 11" id="KW-0325">Glycoprotein</keyword>
<protein>
    <recommendedName>
        <fullName evidence="11">Beta-1,4-N-acetylgalactosaminyltransferase</fullName>
        <ecNumber evidence="11">2.4.1.-</ecNumber>
    </recommendedName>
    <alternativeName>
        <fullName evidence="11">Beta-4-GalNAcT</fullName>
    </alternativeName>
</protein>
<evidence type="ECO:0000256" key="7">
    <source>
        <dbReference type="ARBA" id="ARBA00022968"/>
    </source>
</evidence>
<keyword evidence="11" id="KW-0464">Manganese</keyword>
<dbReference type="Proteomes" id="UP000007819">
    <property type="component" value="Chromosome A1"/>
</dbReference>
<name>A0A8R2B604_ACYPI</name>
<dbReference type="InterPro" id="IPR027791">
    <property type="entry name" value="Galactosyl_T_C"/>
</dbReference>
<evidence type="ECO:0000313" key="14">
    <source>
        <dbReference type="EnsemblMetazoa" id="XP_008183479.1"/>
    </source>
</evidence>
<dbReference type="RefSeq" id="XP_016660186.1">
    <property type="nucleotide sequence ID" value="XM_016804697.2"/>
</dbReference>
<accession>A0A8R2B604</accession>
<dbReference type="Pfam" id="PF02709">
    <property type="entry name" value="Glyco_transf_7C"/>
    <property type="match status" value="1"/>
</dbReference>
<dbReference type="SUPFAM" id="SSF53448">
    <property type="entry name" value="Nucleotide-diphospho-sugar transferases"/>
    <property type="match status" value="1"/>
</dbReference>
<dbReference type="GO" id="GO:0046872">
    <property type="term" value="F:metal ion binding"/>
    <property type="evidence" value="ECO:0007669"/>
    <property type="project" value="UniProtKB-UniRule"/>
</dbReference>
<dbReference type="PANTHER" id="PTHR19300:SF57">
    <property type="entry name" value="BETA-1,4-N-ACETYLGALACTOSAMINYLTRANSFERASE"/>
    <property type="match status" value="1"/>
</dbReference>
<keyword evidence="9 11" id="KW-0472">Membrane</keyword>
<dbReference type="GO" id="GO:0005794">
    <property type="term" value="C:Golgi apparatus"/>
    <property type="evidence" value="ECO:0007669"/>
    <property type="project" value="TreeGrafter"/>
</dbReference>
<keyword evidence="5 11" id="KW-0808">Transferase</keyword>
<dbReference type="Pfam" id="PF13733">
    <property type="entry name" value="Glyco_transf_7N"/>
    <property type="match status" value="1"/>
</dbReference>
<organism evidence="14 15">
    <name type="scientific">Acyrthosiphon pisum</name>
    <name type="common">Pea aphid</name>
    <dbReference type="NCBI Taxonomy" id="7029"/>
    <lineage>
        <taxon>Eukaryota</taxon>
        <taxon>Metazoa</taxon>
        <taxon>Ecdysozoa</taxon>
        <taxon>Arthropoda</taxon>
        <taxon>Hexapoda</taxon>
        <taxon>Insecta</taxon>
        <taxon>Pterygota</taxon>
        <taxon>Neoptera</taxon>
        <taxon>Paraneoptera</taxon>
        <taxon>Hemiptera</taxon>
        <taxon>Sternorrhyncha</taxon>
        <taxon>Aphidomorpha</taxon>
        <taxon>Aphidoidea</taxon>
        <taxon>Aphididae</taxon>
        <taxon>Macrosiphini</taxon>
        <taxon>Acyrthosiphon</taxon>
    </lineage>
</organism>
<dbReference type="InterPro" id="IPR029044">
    <property type="entry name" value="Nucleotide-diphossugar_trans"/>
</dbReference>
<dbReference type="InterPro" id="IPR027995">
    <property type="entry name" value="Galactosyl_T_N"/>
</dbReference>
<evidence type="ECO:0000256" key="3">
    <source>
        <dbReference type="ARBA" id="ARBA00005735"/>
    </source>
</evidence>
<dbReference type="AlphaFoldDB" id="A0A8R2B604"/>
<keyword evidence="7 11" id="KW-0735">Signal-anchor</keyword>
<dbReference type="EnsemblMetazoa" id="XM_008185257.3">
    <property type="protein sequence ID" value="XP_008183479.1"/>
    <property type="gene ID" value="LOC100165374"/>
</dbReference>
<keyword evidence="6 11" id="KW-0812">Transmembrane</keyword>
<evidence type="ECO:0000256" key="10">
    <source>
        <dbReference type="ARBA" id="ARBA00023180"/>
    </source>
</evidence>
<evidence type="ECO:0000259" key="12">
    <source>
        <dbReference type="Pfam" id="PF02709"/>
    </source>
</evidence>
<dbReference type="EnsemblMetazoa" id="XM_016804697.2">
    <property type="protein sequence ID" value="XP_016660186.1"/>
    <property type="gene ID" value="LOC100165374"/>
</dbReference>
<comment type="similarity">
    <text evidence="3 11">Belongs to the glycosyltransferase 7 family.</text>
</comment>
<comment type="cofactor">
    <cofactor evidence="11">
        <name>Mn(2+)</name>
        <dbReference type="ChEBI" id="CHEBI:29035"/>
    </cofactor>
</comment>
<evidence type="ECO:0000256" key="6">
    <source>
        <dbReference type="ARBA" id="ARBA00022692"/>
    </source>
</evidence>
<dbReference type="GO" id="GO:0033842">
    <property type="term" value="F:N-acetyl-beta-glucosaminyl-derivative 4-beta-N-acetylgalactosaminyltransferase activity"/>
    <property type="evidence" value="ECO:0007669"/>
    <property type="project" value="TreeGrafter"/>
</dbReference>
<dbReference type="GO" id="GO:0005975">
    <property type="term" value="P:carbohydrate metabolic process"/>
    <property type="evidence" value="ECO:0007669"/>
    <property type="project" value="InterPro"/>
</dbReference>
<feature type="transmembrane region" description="Helical" evidence="11">
    <location>
        <begin position="12"/>
        <end position="30"/>
    </location>
</feature>
<dbReference type="GO" id="GO:0016020">
    <property type="term" value="C:membrane"/>
    <property type="evidence" value="ECO:0007669"/>
    <property type="project" value="UniProtKB-SubCell"/>
</dbReference>
<reference evidence="14" key="2">
    <citation type="submission" date="2022-06" db="UniProtKB">
        <authorList>
            <consortium name="EnsemblMetazoa"/>
        </authorList>
    </citation>
    <scope>IDENTIFICATION</scope>
</reference>
<evidence type="ECO:0000313" key="15">
    <source>
        <dbReference type="Proteomes" id="UP000007819"/>
    </source>
</evidence>
<dbReference type="GO" id="GO:0006688">
    <property type="term" value="P:glycosphingolipid biosynthetic process"/>
    <property type="evidence" value="ECO:0007669"/>
    <property type="project" value="TreeGrafter"/>
</dbReference>